<name>A0A7W2A634_9BACL</name>
<feature type="transmembrane region" description="Helical" evidence="2">
    <location>
        <begin position="6"/>
        <end position="25"/>
    </location>
</feature>
<feature type="transmembrane region" description="Helical" evidence="2">
    <location>
        <begin position="202"/>
        <end position="220"/>
    </location>
</feature>
<feature type="transmembrane region" description="Helical" evidence="2">
    <location>
        <begin position="280"/>
        <end position="299"/>
    </location>
</feature>
<dbReference type="InterPro" id="IPR014600">
    <property type="entry name" value="UCP035905_mem"/>
</dbReference>
<feature type="transmembrane region" description="Helical" evidence="2">
    <location>
        <begin position="332"/>
        <end position="352"/>
    </location>
</feature>
<feature type="transmembrane region" description="Helical" evidence="2">
    <location>
        <begin position="933"/>
        <end position="950"/>
    </location>
</feature>
<dbReference type="Proteomes" id="UP000535491">
    <property type="component" value="Unassembled WGS sequence"/>
</dbReference>
<evidence type="ECO:0000256" key="1">
    <source>
        <dbReference type="SAM" id="MobiDB-lite"/>
    </source>
</evidence>
<feature type="transmembrane region" description="Helical" evidence="2">
    <location>
        <begin position="173"/>
        <end position="190"/>
    </location>
</feature>
<dbReference type="AlphaFoldDB" id="A0A7W2A634"/>
<feature type="transmembrane region" description="Helical" evidence="2">
    <location>
        <begin position="906"/>
        <end position="927"/>
    </location>
</feature>
<feature type="compositionally biased region" description="Basic and acidic residues" evidence="1">
    <location>
        <begin position="76"/>
        <end position="93"/>
    </location>
</feature>
<feature type="transmembrane region" description="Helical" evidence="2">
    <location>
        <begin position="741"/>
        <end position="759"/>
    </location>
</feature>
<feature type="transmembrane region" description="Helical" evidence="2">
    <location>
        <begin position="227"/>
        <end position="246"/>
    </location>
</feature>
<protein>
    <submittedName>
        <fullName evidence="3">DUF2339 domain-containing protein</fullName>
    </submittedName>
</protein>
<feature type="transmembrane region" description="Helical" evidence="2">
    <location>
        <begin position="693"/>
        <end position="712"/>
    </location>
</feature>
<feature type="transmembrane region" description="Helical" evidence="2">
    <location>
        <begin position="631"/>
        <end position="651"/>
    </location>
</feature>
<accession>A0A7W2A634</accession>
<keyword evidence="2" id="KW-1133">Transmembrane helix</keyword>
<feature type="transmembrane region" description="Helical" evidence="2">
    <location>
        <begin position="563"/>
        <end position="585"/>
    </location>
</feature>
<feature type="transmembrane region" description="Helical" evidence="2">
    <location>
        <begin position="533"/>
        <end position="551"/>
    </location>
</feature>
<evidence type="ECO:0000256" key="2">
    <source>
        <dbReference type="SAM" id="Phobius"/>
    </source>
</evidence>
<evidence type="ECO:0000313" key="4">
    <source>
        <dbReference type="Proteomes" id="UP000535491"/>
    </source>
</evidence>
<keyword evidence="2" id="KW-0812">Transmembrane</keyword>
<feature type="transmembrane region" description="Helical" evidence="2">
    <location>
        <begin position="305"/>
        <end position="325"/>
    </location>
</feature>
<sequence length="961" mass="109010">MEAAFFFMFFGLGFMFTGLAVFTGLSHFKTRKLQRQLLDTRIAVHHLQQQLGDLKAKLDPPVEQTETESQSNEFKQSVEQDKPVHSTEPAKTDEEAEFREIQVYPEAEPVPTSPERMEFVAEKPVSPEETPVSAEESPGDPVVSIPKEKESVLQETVSSRSRFEWELLIGGKWLNRIGAVALVIGLAFFIKYAFDHNWINEVVRVLAGGVAGILLLWGGARSHKKKLPVFGQGLIGAGIAVFYVSVFASFNFYKLISLETAFLLMSCVTILAFQQAMRYNALAVSILGWIGGFLTPFLLSSDEGSTLGLFSYLAFLTLGMLLVVVKKANWSILYYLTLMAVYLIYSVWIVGNNQPSELLLRSVFLVMFWGLFFAYEVRSSLRKGQWPIMQTIAAGFHAFLFFLNWNGLLMPKHENWMGAVLLLSGLAYLAPLPVLYRLQKLSSVAGREVMRYGITFLLLLTIACAYQWDGIHLVYAWTLEGAVLVWWGVRNRVRYVNLFAVLLYLLTALRLLLESPDLFADTASRLPVFNQGVFTYIGFALALALSAVLLGKSGEKWADFQAQSFHVGWAVLIFICLTLETTLYFDQLVRTIGPDLRESVRYSRYLVLYLMWVVYSLFVAWIGFKGRIRPMVILSWVFLGLGVASAAFWGGSYGPVEQFIPVYNLRFATIVAAAAGIYVHLRWWRRYEHGMKLRALPVILVVSMAILLFELISAEVGDYFGKQLLGANGSIAENIRFSKNLTVFLGWFAYSLLIAWFGFKYRFRSLIYIAWGALGLGVAATLFQGLVYPGIEQFVPVANLRFVTFLAAAVALFIHLEWWKRQNGGSSVRFLPFVFTAVIVILLFELVTVEVSDIFERISYLADQSDMRLLERLDNQKQMWISIVWLLYSVALMAVGIWRKMQMLRMMAIGLFGLSVIKIFLFDLSFLGTLYRIFSFIGLGVILLFVSYLYQRYKHWFNHSG</sequence>
<dbReference type="PIRSF" id="PIRSF035905">
    <property type="entry name" value="UCP035905_mp"/>
    <property type="match status" value="1"/>
</dbReference>
<feature type="transmembrane region" description="Helical" evidence="2">
    <location>
        <begin position="387"/>
        <end position="405"/>
    </location>
</feature>
<feature type="transmembrane region" description="Helical" evidence="2">
    <location>
        <begin position="766"/>
        <end position="788"/>
    </location>
</feature>
<feature type="transmembrane region" description="Helical" evidence="2">
    <location>
        <begin position="496"/>
        <end position="513"/>
    </location>
</feature>
<dbReference type="PANTHER" id="PTHR38434">
    <property type="entry name" value="BLL2549 PROTEIN"/>
    <property type="match status" value="1"/>
</dbReference>
<feature type="transmembrane region" description="Helical" evidence="2">
    <location>
        <begin position="663"/>
        <end position="681"/>
    </location>
</feature>
<comment type="caution">
    <text evidence="3">The sequence shown here is derived from an EMBL/GenBank/DDBJ whole genome shotgun (WGS) entry which is preliminary data.</text>
</comment>
<feature type="transmembrane region" description="Helical" evidence="2">
    <location>
        <begin position="830"/>
        <end position="849"/>
    </location>
</feature>
<feature type="region of interest" description="Disordered" evidence="1">
    <location>
        <begin position="124"/>
        <end position="144"/>
    </location>
</feature>
<organism evidence="3 4">
    <name type="scientific">Paenactinomyces guangxiensis</name>
    <dbReference type="NCBI Taxonomy" id="1490290"/>
    <lineage>
        <taxon>Bacteria</taxon>
        <taxon>Bacillati</taxon>
        <taxon>Bacillota</taxon>
        <taxon>Bacilli</taxon>
        <taxon>Bacillales</taxon>
        <taxon>Thermoactinomycetaceae</taxon>
        <taxon>Paenactinomyces</taxon>
    </lineage>
</organism>
<feature type="region of interest" description="Disordered" evidence="1">
    <location>
        <begin position="55"/>
        <end position="96"/>
    </location>
</feature>
<keyword evidence="2" id="KW-0472">Membrane</keyword>
<dbReference type="PANTHER" id="PTHR38434:SF1">
    <property type="entry name" value="BLL2549 PROTEIN"/>
    <property type="match status" value="1"/>
</dbReference>
<feature type="transmembrane region" description="Helical" evidence="2">
    <location>
        <begin position="252"/>
        <end position="273"/>
    </location>
</feature>
<dbReference type="InterPro" id="IPR019286">
    <property type="entry name" value="DUF2339_TM"/>
</dbReference>
<feature type="transmembrane region" description="Helical" evidence="2">
    <location>
        <begin position="358"/>
        <end position="375"/>
    </location>
</feature>
<dbReference type="RefSeq" id="WP_181750182.1">
    <property type="nucleotide sequence ID" value="NZ_JACEIQ010000001.1"/>
</dbReference>
<feature type="transmembrane region" description="Helical" evidence="2">
    <location>
        <begin position="417"/>
        <end position="437"/>
    </location>
</feature>
<dbReference type="Pfam" id="PF10101">
    <property type="entry name" value="DUF2339"/>
    <property type="match status" value="1"/>
</dbReference>
<feature type="transmembrane region" description="Helical" evidence="2">
    <location>
        <begin position="879"/>
        <end position="899"/>
    </location>
</feature>
<reference evidence="3 4" key="1">
    <citation type="submission" date="2020-07" db="EMBL/GenBank/DDBJ databases">
        <authorList>
            <person name="Feng H."/>
        </authorList>
    </citation>
    <scope>NUCLEOTIDE SEQUENCE [LARGE SCALE GENOMIC DNA]</scope>
    <source>
        <strain evidence="4">s-10</strain>
    </source>
</reference>
<proteinExistence type="predicted"/>
<feature type="transmembrane region" description="Helical" evidence="2">
    <location>
        <begin position="605"/>
        <end position="624"/>
    </location>
</feature>
<feature type="transmembrane region" description="Helical" evidence="2">
    <location>
        <begin position="800"/>
        <end position="818"/>
    </location>
</feature>
<evidence type="ECO:0000313" key="3">
    <source>
        <dbReference type="EMBL" id="MBA4492961.1"/>
    </source>
</evidence>
<gene>
    <name evidence="3" type="ORF">H1191_01355</name>
</gene>
<dbReference type="EMBL" id="JACEIQ010000001">
    <property type="protein sequence ID" value="MBA4492961.1"/>
    <property type="molecule type" value="Genomic_DNA"/>
</dbReference>
<keyword evidence="4" id="KW-1185">Reference proteome</keyword>
<feature type="transmembrane region" description="Helical" evidence="2">
    <location>
        <begin position="449"/>
        <end position="468"/>
    </location>
</feature>